<dbReference type="SUPFAM" id="SSF57903">
    <property type="entry name" value="FYVE/PHD zinc finger"/>
    <property type="match status" value="1"/>
</dbReference>
<feature type="region of interest" description="Disordered" evidence="1">
    <location>
        <begin position="34"/>
        <end position="60"/>
    </location>
</feature>
<evidence type="ECO:0000256" key="1">
    <source>
        <dbReference type="SAM" id="MobiDB-lite"/>
    </source>
</evidence>
<organism evidence="2 3">
    <name type="scientific">Sporothrix epigloea</name>
    <dbReference type="NCBI Taxonomy" id="1892477"/>
    <lineage>
        <taxon>Eukaryota</taxon>
        <taxon>Fungi</taxon>
        <taxon>Dikarya</taxon>
        <taxon>Ascomycota</taxon>
        <taxon>Pezizomycotina</taxon>
        <taxon>Sordariomycetes</taxon>
        <taxon>Sordariomycetidae</taxon>
        <taxon>Ophiostomatales</taxon>
        <taxon>Ophiostomataceae</taxon>
        <taxon>Sporothrix</taxon>
    </lineage>
</organism>
<keyword evidence="3" id="KW-1185">Reference proteome</keyword>
<feature type="compositionally biased region" description="Low complexity" evidence="1">
    <location>
        <begin position="306"/>
        <end position="325"/>
    </location>
</feature>
<gene>
    <name evidence="2" type="ORF">SEPCBS119000_002501</name>
</gene>
<accession>A0ABP0DGI7</accession>
<feature type="region of interest" description="Disordered" evidence="1">
    <location>
        <begin position="306"/>
        <end position="327"/>
    </location>
</feature>
<reference evidence="2 3" key="1">
    <citation type="submission" date="2024-01" db="EMBL/GenBank/DDBJ databases">
        <authorList>
            <person name="Allen C."/>
            <person name="Tagirdzhanova G."/>
        </authorList>
    </citation>
    <scope>NUCLEOTIDE SEQUENCE [LARGE SCALE GENOMIC DNA]</scope>
    <source>
        <strain evidence="2 3">CBS 119000</strain>
    </source>
</reference>
<dbReference type="Proteomes" id="UP001642502">
    <property type="component" value="Unassembled WGS sequence"/>
</dbReference>
<protein>
    <submittedName>
        <fullName evidence="2">Uncharacterized protein</fullName>
    </submittedName>
</protein>
<evidence type="ECO:0000313" key="3">
    <source>
        <dbReference type="Proteomes" id="UP001642502"/>
    </source>
</evidence>
<proteinExistence type="predicted"/>
<sequence>MVYFVDLEDEDAEPSHHLQHGKLLWSSTAAVLDRDHSLQTPPPSPPLKASQPTSEKQIKPESCSIPEAIDAVSCIEGACVSSAVENPNWNSMTEALGCYPIVSSIVSYIDQNALDNLSRTCRQIRAGLLQFRTSLLASSLRCYNEDVPVATDETLRIRARAGNWFYTENQARFNTANKAGKCARDMVSECRRCGIVVCRNCAIKPPAPIVLRDRHRRLCDGCVKAPIWKWRTQYGEVLGGLGTGIGEGDRGVICGRDKDCCCAKEREQETDCDAEDAREAEDLSSPMWSSAWPSGSGFGGAAGISPSSSSISAASSPSATGTESPWSIPIAPATQAASTVGSPLYSPEVAAALFNRRTPSPALGPGYARQEIEGIGGVVKRKRVKMIRVGACVHDWEDELARGTILEREITGRAQ</sequence>
<dbReference type="EMBL" id="CAWUON010000026">
    <property type="protein sequence ID" value="CAK7267345.1"/>
    <property type="molecule type" value="Genomic_DNA"/>
</dbReference>
<dbReference type="InterPro" id="IPR011011">
    <property type="entry name" value="Znf_FYVE_PHD"/>
</dbReference>
<evidence type="ECO:0000313" key="2">
    <source>
        <dbReference type="EMBL" id="CAK7267345.1"/>
    </source>
</evidence>
<name>A0ABP0DGI7_9PEZI</name>
<comment type="caution">
    <text evidence="2">The sequence shown here is derived from an EMBL/GenBank/DDBJ whole genome shotgun (WGS) entry which is preliminary data.</text>
</comment>